<dbReference type="AlphaFoldDB" id="A0A418WGX6"/>
<feature type="region of interest" description="Disordered" evidence="1">
    <location>
        <begin position="75"/>
        <end position="114"/>
    </location>
</feature>
<organism evidence="2 3">
    <name type="scientific">Oleomonas cavernae</name>
    <dbReference type="NCBI Taxonomy" id="2320859"/>
    <lineage>
        <taxon>Bacteria</taxon>
        <taxon>Pseudomonadati</taxon>
        <taxon>Pseudomonadota</taxon>
        <taxon>Alphaproteobacteria</taxon>
        <taxon>Acetobacterales</taxon>
        <taxon>Acetobacteraceae</taxon>
        <taxon>Oleomonas</taxon>
    </lineage>
</organism>
<gene>
    <name evidence="2" type="ORF">D3874_21780</name>
</gene>
<sequence>MADRRLISQEQLDQIRVALLELAQSPPVRSFTLKEAMVSLEDELRAANGHGLGEIAAVFAGAGLSGSEATFRRYMPRGRPPAPASEAVISKKRQPRSKPAGTPQVPPTAAVAQQREMPIVAFPNQTYPTALPGEGDGEPPF</sequence>
<reference evidence="2 3" key="1">
    <citation type="submission" date="2018-09" db="EMBL/GenBank/DDBJ databases">
        <authorList>
            <person name="Zhu H."/>
        </authorList>
    </citation>
    <scope>NUCLEOTIDE SEQUENCE [LARGE SCALE GENOMIC DNA]</scope>
    <source>
        <strain evidence="2 3">K1W22B-8</strain>
    </source>
</reference>
<evidence type="ECO:0000256" key="1">
    <source>
        <dbReference type="SAM" id="MobiDB-lite"/>
    </source>
</evidence>
<proteinExistence type="predicted"/>
<name>A0A418WGX6_9PROT</name>
<dbReference type="EMBL" id="QYUK01000011">
    <property type="protein sequence ID" value="RJF89275.1"/>
    <property type="molecule type" value="Genomic_DNA"/>
</dbReference>
<dbReference type="RefSeq" id="WP_147385777.1">
    <property type="nucleotide sequence ID" value="NZ_QYUK01000011.1"/>
</dbReference>
<evidence type="ECO:0000313" key="2">
    <source>
        <dbReference type="EMBL" id="RJF89275.1"/>
    </source>
</evidence>
<protein>
    <submittedName>
        <fullName evidence="2">Uncharacterized protein</fullName>
    </submittedName>
</protein>
<dbReference type="Proteomes" id="UP000284605">
    <property type="component" value="Unassembled WGS sequence"/>
</dbReference>
<evidence type="ECO:0000313" key="3">
    <source>
        <dbReference type="Proteomes" id="UP000284605"/>
    </source>
</evidence>
<accession>A0A418WGX6</accession>
<keyword evidence="3" id="KW-1185">Reference proteome</keyword>
<comment type="caution">
    <text evidence="2">The sequence shown here is derived from an EMBL/GenBank/DDBJ whole genome shotgun (WGS) entry which is preliminary data.</text>
</comment>